<dbReference type="PANTHER" id="PTHR35936">
    <property type="entry name" value="MEMBRANE-BOUND LYTIC MUREIN TRANSGLYCOSYLASE F"/>
    <property type="match status" value="1"/>
</dbReference>
<protein>
    <submittedName>
        <fullName evidence="3">ABC transporter substrate-binding protein</fullName>
    </submittedName>
</protein>
<gene>
    <name evidence="3" type="ORF">FJZ47_01720</name>
</gene>
<evidence type="ECO:0000259" key="2">
    <source>
        <dbReference type="SMART" id="SM00062"/>
    </source>
</evidence>
<dbReference type="SUPFAM" id="SSF53850">
    <property type="entry name" value="Periplasmic binding protein-like II"/>
    <property type="match status" value="1"/>
</dbReference>
<dbReference type="AlphaFoldDB" id="A0A938B0Z5"/>
<accession>A0A938B0Z5</accession>
<keyword evidence="1" id="KW-0732">Signal</keyword>
<organism evidence="3 4">
    <name type="scientific">Tectimicrobiota bacterium</name>
    <dbReference type="NCBI Taxonomy" id="2528274"/>
    <lineage>
        <taxon>Bacteria</taxon>
        <taxon>Pseudomonadati</taxon>
        <taxon>Nitrospinota/Tectimicrobiota group</taxon>
        <taxon>Candidatus Tectimicrobiota</taxon>
    </lineage>
</organism>
<dbReference type="SMART" id="SM00062">
    <property type="entry name" value="PBPb"/>
    <property type="match status" value="1"/>
</dbReference>
<evidence type="ECO:0000313" key="4">
    <source>
        <dbReference type="Proteomes" id="UP000712673"/>
    </source>
</evidence>
<dbReference type="PANTHER" id="PTHR35936:SF17">
    <property type="entry name" value="ARGININE-BINDING EXTRACELLULAR PROTEIN ARTP"/>
    <property type="match status" value="1"/>
</dbReference>
<proteinExistence type="predicted"/>
<feature type="domain" description="Solute-binding protein family 3/N-terminal" evidence="2">
    <location>
        <begin position="17"/>
        <end position="233"/>
    </location>
</feature>
<dbReference type="Gene3D" id="3.40.190.10">
    <property type="entry name" value="Periplasmic binding protein-like II"/>
    <property type="match status" value="2"/>
</dbReference>
<sequence>MADSISTARAELAPTGTLRVALNMSNFLLTATDPTTGEPCGIAADLGRELGTRLGVPVTLLPYPNPGVLADAASTGAWDVGFIGAEPQRANAIDFTAAYVEIEATYLVPAGSPLQTIAEVDRPGIRIVAPERSAYELYLSRTLQHAELVRVQGADNAAKCLVEEKLDALAGLRPRLVTDQDALPGSRILNGNFTAVQQAAGTPKGRPTGAQYLREFIEDIKATGLVARTMAKHNVRGLTVAPRAS</sequence>
<comment type="caution">
    <text evidence="3">The sequence shown here is derived from an EMBL/GenBank/DDBJ whole genome shotgun (WGS) entry which is preliminary data.</text>
</comment>
<evidence type="ECO:0000256" key="1">
    <source>
        <dbReference type="ARBA" id="ARBA00022729"/>
    </source>
</evidence>
<dbReference type="Proteomes" id="UP000712673">
    <property type="component" value="Unassembled WGS sequence"/>
</dbReference>
<dbReference type="Pfam" id="PF00497">
    <property type="entry name" value="SBP_bac_3"/>
    <property type="match status" value="1"/>
</dbReference>
<reference evidence="3" key="1">
    <citation type="submission" date="2019-03" db="EMBL/GenBank/DDBJ databases">
        <title>Lake Tanganyika Metagenome-Assembled Genomes (MAGs).</title>
        <authorList>
            <person name="Tran P."/>
        </authorList>
    </citation>
    <scope>NUCLEOTIDE SEQUENCE</scope>
    <source>
        <strain evidence="3">K_DeepCast_65m_m2_066</strain>
    </source>
</reference>
<dbReference type="InterPro" id="IPR001638">
    <property type="entry name" value="Solute-binding_3/MltF_N"/>
</dbReference>
<name>A0A938B0Z5_UNCTE</name>
<dbReference type="EMBL" id="VGLS01000026">
    <property type="protein sequence ID" value="MBM3222511.1"/>
    <property type="molecule type" value="Genomic_DNA"/>
</dbReference>
<dbReference type="CDD" id="cd13623">
    <property type="entry name" value="PBP2_AA_hypothetical"/>
    <property type="match status" value="1"/>
</dbReference>
<evidence type="ECO:0000313" key="3">
    <source>
        <dbReference type="EMBL" id="MBM3222511.1"/>
    </source>
</evidence>